<evidence type="ECO:0000256" key="1">
    <source>
        <dbReference type="SAM" id="MobiDB-lite"/>
    </source>
</evidence>
<feature type="region of interest" description="Disordered" evidence="1">
    <location>
        <begin position="188"/>
        <end position="310"/>
    </location>
</feature>
<dbReference type="InterPro" id="IPR018253">
    <property type="entry name" value="DnaJ_domain_CS"/>
</dbReference>
<dbReference type="GO" id="GO:0031072">
    <property type="term" value="F:heat shock protein binding"/>
    <property type="evidence" value="ECO:0007669"/>
    <property type="project" value="TreeGrafter"/>
</dbReference>
<dbReference type="GO" id="GO:0005737">
    <property type="term" value="C:cytoplasm"/>
    <property type="evidence" value="ECO:0007669"/>
    <property type="project" value="TreeGrafter"/>
</dbReference>
<feature type="domain" description="J" evidence="2">
    <location>
        <begin position="18"/>
        <end position="85"/>
    </location>
</feature>
<evidence type="ECO:0000313" key="3">
    <source>
        <dbReference type="EMBL" id="TKA22957.1"/>
    </source>
</evidence>
<evidence type="ECO:0000259" key="2">
    <source>
        <dbReference type="PROSITE" id="PS50076"/>
    </source>
</evidence>
<dbReference type="InterPro" id="IPR036869">
    <property type="entry name" value="J_dom_sf"/>
</dbReference>
<comment type="caution">
    <text evidence="3">The sequence shown here is derived from an EMBL/GenBank/DDBJ whole genome shotgun (WGS) entry which is preliminary data.</text>
</comment>
<feature type="compositionally biased region" description="Basic and acidic residues" evidence="1">
    <location>
        <begin position="202"/>
        <end position="222"/>
    </location>
</feature>
<protein>
    <recommendedName>
        <fullName evidence="2">J domain-containing protein</fullName>
    </recommendedName>
</protein>
<name>A0A4U0TM75_9PEZI</name>
<gene>
    <name evidence="3" type="ORF">B0A50_07699</name>
</gene>
<dbReference type="GO" id="GO:0005634">
    <property type="term" value="C:nucleus"/>
    <property type="evidence" value="ECO:0007669"/>
    <property type="project" value="TreeGrafter"/>
</dbReference>
<dbReference type="Gene3D" id="1.10.287.110">
    <property type="entry name" value="DnaJ domain"/>
    <property type="match status" value="1"/>
</dbReference>
<dbReference type="FunFam" id="1.10.287.110:FF:000110">
    <property type="entry name" value="DnaJ domain protein (AFU_orthologue AFUA_2G13210)"/>
    <property type="match status" value="1"/>
</dbReference>
<dbReference type="PROSITE" id="PS50076">
    <property type="entry name" value="DNAJ_2"/>
    <property type="match status" value="1"/>
</dbReference>
<dbReference type="PANTHER" id="PTHR44144">
    <property type="entry name" value="DNAJ HOMOLOG SUBFAMILY C MEMBER 9"/>
    <property type="match status" value="1"/>
</dbReference>
<organism evidence="3 4">
    <name type="scientific">Salinomyces thailandicus</name>
    <dbReference type="NCBI Taxonomy" id="706561"/>
    <lineage>
        <taxon>Eukaryota</taxon>
        <taxon>Fungi</taxon>
        <taxon>Dikarya</taxon>
        <taxon>Ascomycota</taxon>
        <taxon>Pezizomycotina</taxon>
        <taxon>Dothideomycetes</taxon>
        <taxon>Dothideomycetidae</taxon>
        <taxon>Mycosphaerellales</taxon>
        <taxon>Teratosphaeriaceae</taxon>
        <taxon>Salinomyces</taxon>
    </lineage>
</organism>
<dbReference type="AlphaFoldDB" id="A0A4U0TM75"/>
<dbReference type="InterPro" id="IPR052594">
    <property type="entry name" value="J_domain-containing_protein"/>
</dbReference>
<evidence type="ECO:0000313" key="4">
    <source>
        <dbReference type="Proteomes" id="UP000308549"/>
    </source>
</evidence>
<dbReference type="InterPro" id="IPR056453">
    <property type="entry name" value="HTH_DNAJC9"/>
</dbReference>
<sequence>MSAADLDLEIDDAPTTINPYTVLSVAHDATAAQIKTAYRKAALKHHPDKVGPDEKESAHTKFQEVAFAYAILSDEKRRRRYDTTGNTSDSLDIDGDDFNWYNFFREQFENVVTEETITNFSNTYKGSEEEREHVLRAYEKHRGSMSKLYQEVMLSDMLEDEERFREIIDQGIADGEVERYTKYADETEKARNARMTQQKKRREAEAKDAEKAQEEIETDPKSKTNRGKGKTAESGMSGLAAMIQQRQKGRAEGFFDQLEEKYGGEGGKGKKAGSKRGLPVEEPSEEAFARNRKAGKGDAGTGKNKRPKKI</sequence>
<dbReference type="InterPro" id="IPR001623">
    <property type="entry name" value="DnaJ_domain"/>
</dbReference>
<proteinExistence type="predicted"/>
<dbReference type="PRINTS" id="PR00625">
    <property type="entry name" value="JDOMAIN"/>
</dbReference>
<dbReference type="Pfam" id="PF23302">
    <property type="entry name" value="HTH_DNAJC9"/>
    <property type="match status" value="1"/>
</dbReference>
<dbReference type="EMBL" id="NAJL01000063">
    <property type="protein sequence ID" value="TKA22957.1"/>
    <property type="molecule type" value="Genomic_DNA"/>
</dbReference>
<reference evidence="3 4" key="1">
    <citation type="submission" date="2017-03" db="EMBL/GenBank/DDBJ databases">
        <title>Genomes of endolithic fungi from Antarctica.</title>
        <authorList>
            <person name="Coleine C."/>
            <person name="Masonjones S."/>
            <person name="Stajich J.E."/>
        </authorList>
    </citation>
    <scope>NUCLEOTIDE SEQUENCE [LARGE SCALE GENOMIC DNA]</scope>
    <source>
        <strain evidence="3 4">CCFEE 6315</strain>
    </source>
</reference>
<dbReference type="SMART" id="SM00271">
    <property type="entry name" value="DnaJ"/>
    <property type="match status" value="1"/>
</dbReference>
<keyword evidence="4" id="KW-1185">Reference proteome</keyword>
<dbReference type="CDD" id="cd06257">
    <property type="entry name" value="DnaJ"/>
    <property type="match status" value="1"/>
</dbReference>
<feature type="compositionally biased region" description="Basic and acidic residues" evidence="1">
    <location>
        <begin position="249"/>
        <end position="263"/>
    </location>
</feature>
<dbReference type="SUPFAM" id="SSF46565">
    <property type="entry name" value="Chaperone J-domain"/>
    <property type="match status" value="1"/>
</dbReference>
<dbReference type="OrthoDB" id="110024at2759"/>
<dbReference type="PANTHER" id="PTHR44144:SF1">
    <property type="entry name" value="DNAJ HOMOLOG SUBFAMILY C MEMBER 9"/>
    <property type="match status" value="1"/>
</dbReference>
<dbReference type="Proteomes" id="UP000308549">
    <property type="component" value="Unassembled WGS sequence"/>
</dbReference>
<dbReference type="Pfam" id="PF00226">
    <property type="entry name" value="DnaJ"/>
    <property type="match status" value="1"/>
</dbReference>
<accession>A0A4U0TM75</accession>
<dbReference type="PROSITE" id="PS00636">
    <property type="entry name" value="DNAJ_1"/>
    <property type="match status" value="1"/>
</dbReference>